<comment type="caution">
    <text evidence="1">The sequence shown here is derived from an EMBL/GenBank/DDBJ whole genome shotgun (WGS) entry which is preliminary data.</text>
</comment>
<reference evidence="1 2" key="1">
    <citation type="submission" date="2015-11" db="EMBL/GenBank/DDBJ databases">
        <title>Genomic analysis of 38 Legionella species identifies large and diverse effector repertoires.</title>
        <authorList>
            <person name="Burstein D."/>
            <person name="Amaro F."/>
            <person name="Zusman T."/>
            <person name="Lifshitz Z."/>
            <person name="Cohen O."/>
            <person name="Gilbert J.A."/>
            <person name="Pupko T."/>
            <person name="Shuman H.A."/>
            <person name="Segal G."/>
        </authorList>
    </citation>
    <scope>NUCLEOTIDE SEQUENCE [LARGE SCALE GENOMIC DNA]</scope>
    <source>
        <strain evidence="1 2">ATCC 43877</strain>
    </source>
</reference>
<accession>A0ABR5RDH1</accession>
<dbReference type="EMBL" id="LNYN01000023">
    <property type="protein sequence ID" value="KTD33759.1"/>
    <property type="molecule type" value="Genomic_DNA"/>
</dbReference>
<feature type="non-terminal residue" evidence="1">
    <location>
        <position position="67"/>
    </location>
</feature>
<feature type="non-terminal residue" evidence="1">
    <location>
        <position position="1"/>
    </location>
</feature>
<protein>
    <submittedName>
        <fullName evidence="1">Uncharacterized protein</fullName>
    </submittedName>
</protein>
<evidence type="ECO:0000313" key="2">
    <source>
        <dbReference type="Proteomes" id="UP000054985"/>
    </source>
</evidence>
<dbReference type="Proteomes" id="UP000054985">
    <property type="component" value="Unassembled WGS sequence"/>
</dbReference>
<proteinExistence type="predicted"/>
<evidence type="ECO:0000313" key="1">
    <source>
        <dbReference type="EMBL" id="KTD33759.1"/>
    </source>
</evidence>
<gene>
    <name evidence="1" type="ORF">Lmor_1951</name>
</gene>
<organism evidence="1 2">
    <name type="scientific">Legionella moravica</name>
    <dbReference type="NCBI Taxonomy" id="39962"/>
    <lineage>
        <taxon>Bacteria</taxon>
        <taxon>Pseudomonadati</taxon>
        <taxon>Pseudomonadota</taxon>
        <taxon>Gammaproteobacteria</taxon>
        <taxon>Legionellales</taxon>
        <taxon>Legionellaceae</taxon>
        <taxon>Legionella</taxon>
    </lineage>
</organism>
<sequence>LSVLLKVNRNHLHDVLKALLVMGRIDLLERYITHPDVKMAPKALQRFWISGCVTAAQYGTLSFMQFL</sequence>
<name>A0ABR5RDH1_9GAMM</name>
<keyword evidence="2" id="KW-1185">Reference proteome</keyword>